<sequence>MSLLQQIVAIAPHLWKKAYTYLVYSDRFSSPSLRKIKSEDSVYLTLEELKLGV</sequence>
<evidence type="ECO:0000313" key="2">
    <source>
        <dbReference type="Proteomes" id="UP000514713"/>
    </source>
</evidence>
<organism evidence="1 2">
    <name type="scientific">Nostoc edaphicum CCNP1411</name>
    <dbReference type="NCBI Taxonomy" id="1472755"/>
    <lineage>
        <taxon>Bacteria</taxon>
        <taxon>Bacillati</taxon>
        <taxon>Cyanobacteriota</taxon>
        <taxon>Cyanophyceae</taxon>
        <taxon>Nostocales</taxon>
        <taxon>Nostocaceae</taxon>
        <taxon>Nostoc</taxon>
    </lineage>
</organism>
<keyword evidence="2" id="KW-1185">Reference proteome</keyword>
<dbReference type="AlphaFoldDB" id="A0A7D7LDJ9"/>
<dbReference type="RefSeq" id="WP_181931555.1">
    <property type="nucleotide sequence ID" value="NZ_CP054698.1"/>
</dbReference>
<dbReference type="KEGG" id="ned:HUN01_12580"/>
<accession>A0A7D7LDJ9</accession>
<dbReference type="EMBL" id="CP054698">
    <property type="protein sequence ID" value="QMS88389.1"/>
    <property type="molecule type" value="Genomic_DNA"/>
</dbReference>
<protein>
    <submittedName>
        <fullName evidence="1">Uncharacterized protein</fullName>
    </submittedName>
</protein>
<proteinExistence type="predicted"/>
<gene>
    <name evidence="1" type="ORF">HUN01_12580</name>
</gene>
<evidence type="ECO:0000313" key="1">
    <source>
        <dbReference type="EMBL" id="QMS88389.1"/>
    </source>
</evidence>
<dbReference type="Proteomes" id="UP000514713">
    <property type="component" value="Chromosome"/>
</dbReference>
<reference evidence="2" key="1">
    <citation type="submission" date="2020-06" db="EMBL/GenBank/DDBJ databases">
        <title>Nostoc edaphicum CCNP1411 genome.</title>
        <authorList>
            <person name="Fidor A."/>
            <person name="Grabski M."/>
            <person name="Gawor J."/>
            <person name="Gromadka R."/>
            <person name="Wegrzyn G."/>
            <person name="Mazur-Marzec H."/>
        </authorList>
    </citation>
    <scope>NUCLEOTIDE SEQUENCE [LARGE SCALE GENOMIC DNA]</scope>
    <source>
        <strain evidence="2">CCNP1411</strain>
    </source>
</reference>
<name>A0A7D7LDJ9_9NOSO</name>